<dbReference type="Pfam" id="PF01902">
    <property type="entry name" value="Diphthami_syn_2"/>
    <property type="match status" value="1"/>
</dbReference>
<evidence type="ECO:0000313" key="8">
    <source>
        <dbReference type="Proteomes" id="UP000193642"/>
    </source>
</evidence>
<keyword evidence="8" id="KW-1185">Reference proteome</keyword>
<dbReference type="InterPro" id="IPR002761">
    <property type="entry name" value="Diphthami_syn_dom"/>
</dbReference>
<dbReference type="EMBL" id="MCGO01000091">
    <property type="protein sequence ID" value="ORY28892.1"/>
    <property type="molecule type" value="Genomic_DNA"/>
</dbReference>
<accession>A0A1Y2B249</accession>
<dbReference type="GO" id="GO:0017178">
    <property type="term" value="F:diphthine-ammonia ligase activity"/>
    <property type="evidence" value="ECO:0007669"/>
    <property type="project" value="UniProtKB-EC"/>
</dbReference>
<reference evidence="7 8" key="1">
    <citation type="submission" date="2016-07" db="EMBL/GenBank/DDBJ databases">
        <title>Pervasive Adenine N6-methylation of Active Genes in Fungi.</title>
        <authorList>
            <consortium name="DOE Joint Genome Institute"/>
            <person name="Mondo S.J."/>
            <person name="Dannebaum R.O."/>
            <person name="Kuo R.C."/>
            <person name="Labutti K."/>
            <person name="Haridas S."/>
            <person name="Kuo A."/>
            <person name="Salamov A."/>
            <person name="Ahrendt S.R."/>
            <person name="Lipzen A."/>
            <person name="Sullivan W."/>
            <person name="Andreopoulos W.B."/>
            <person name="Clum A."/>
            <person name="Lindquist E."/>
            <person name="Daum C."/>
            <person name="Ramamoorthy G.K."/>
            <person name="Gryganskyi A."/>
            <person name="Culley D."/>
            <person name="Magnuson J.K."/>
            <person name="James T.Y."/>
            <person name="O'Malley M.A."/>
            <person name="Stajich J.E."/>
            <person name="Spatafora J.W."/>
            <person name="Visel A."/>
            <person name="Grigoriev I.V."/>
        </authorList>
    </citation>
    <scope>NUCLEOTIDE SEQUENCE [LARGE SCALE GENOMIC DNA]</scope>
    <source>
        <strain evidence="7 8">JEL800</strain>
    </source>
</reference>
<evidence type="ECO:0000259" key="6">
    <source>
        <dbReference type="PROSITE" id="PS50983"/>
    </source>
</evidence>
<sequence>MASVATRQPMRIISLLPSATELIAGLFSFTQPVAQPSSVPSGITRTGRLVQFVGRSHECDYPPAFTSSLPALTTQRTTAFTSSADTHRQVQSVFETENSLYTVDEKQMAELRPDVIVAQDTCKVCSIDLETLEMSCGIDGKSSAVSEGSTRIVSVNSKTLMDALEHSIAYLGKELDMEYEAGLLIAQNKARLETLRKQITPLAKPQRVVLVEWMDPLFLGSGWTAELVKLAGGELIGKSGRHPDSVMLDLAKGLDTADIDLVIVCLCGLDSPTSVKELKESRLIQQESWYRLAAVQQNRVFVVDGNSMFHRPTPRLLDALEWLIHTLRKTPVPSKDFPVVQCDTRIYKPTPVSVVAPAIKPSPPQLDPEIEECHRLACAQKQAFYTDPKSGYSVMTEYYLNQRQLCCGNACRHCPYGHSRVKDPARRRNHLKTTVFLGSPPNKKKGDLDGLRGRKEVIVKDGVVVMFWSGGRHSLMALERVLEICGEGVRVVLMTTIDPSTNTVPMHNVKNQDIAAQALSLNLPVVLVPVSPETGNDGYVSAVKGALELVEANLKANVVKVVFGDAEEPEIKAWRESTFAGIGRDLWFPNWGIGEAELRLRMWRLCEEIDAKVCATGAADAEGAFHFFFEEKREWWDEKANGWMLSQERMDTTAFPGGKGYFTKVLFVDMWDI</sequence>
<evidence type="ECO:0000256" key="3">
    <source>
        <dbReference type="ARBA" id="ARBA00029814"/>
    </source>
</evidence>
<comment type="caution">
    <text evidence="7">The sequence shown here is derived from an EMBL/GenBank/DDBJ whole genome shotgun (WGS) entry which is preliminary data.</text>
</comment>
<evidence type="ECO:0000256" key="2">
    <source>
        <dbReference type="ARBA" id="ARBA00018426"/>
    </source>
</evidence>
<dbReference type="Pfam" id="PF17653">
    <property type="entry name" value="DUF5522"/>
    <property type="match status" value="1"/>
</dbReference>
<comment type="catalytic activity">
    <reaction evidence="5">
        <text>diphthine-[translation elongation factor 2] + NH4(+) + ATP = diphthamide-[translation elongation factor 2] + AMP + diphosphate + H(+)</text>
        <dbReference type="Rhea" id="RHEA:19753"/>
        <dbReference type="Rhea" id="RHEA-COMP:10172"/>
        <dbReference type="Rhea" id="RHEA-COMP:10174"/>
        <dbReference type="ChEBI" id="CHEBI:15378"/>
        <dbReference type="ChEBI" id="CHEBI:16692"/>
        <dbReference type="ChEBI" id="CHEBI:28938"/>
        <dbReference type="ChEBI" id="CHEBI:30616"/>
        <dbReference type="ChEBI" id="CHEBI:33019"/>
        <dbReference type="ChEBI" id="CHEBI:82696"/>
        <dbReference type="ChEBI" id="CHEBI:456215"/>
        <dbReference type="EC" id="6.3.1.14"/>
    </reaction>
</comment>
<gene>
    <name evidence="7" type="ORF">BCR33DRAFT_857863</name>
</gene>
<dbReference type="SUPFAM" id="SSF52402">
    <property type="entry name" value="Adenine nucleotide alpha hydrolases-like"/>
    <property type="match status" value="1"/>
</dbReference>
<dbReference type="Proteomes" id="UP000193642">
    <property type="component" value="Unassembled WGS sequence"/>
</dbReference>
<organism evidence="7 8">
    <name type="scientific">Rhizoclosmatium globosum</name>
    <dbReference type="NCBI Taxonomy" id="329046"/>
    <lineage>
        <taxon>Eukaryota</taxon>
        <taxon>Fungi</taxon>
        <taxon>Fungi incertae sedis</taxon>
        <taxon>Chytridiomycota</taxon>
        <taxon>Chytridiomycota incertae sedis</taxon>
        <taxon>Chytridiomycetes</taxon>
        <taxon>Chytridiales</taxon>
        <taxon>Chytriomycetaceae</taxon>
        <taxon>Rhizoclosmatium</taxon>
    </lineage>
</organism>
<proteinExistence type="predicted"/>
<dbReference type="OrthoDB" id="274765at2759"/>
<evidence type="ECO:0000256" key="5">
    <source>
        <dbReference type="ARBA" id="ARBA00048108"/>
    </source>
</evidence>
<evidence type="ECO:0000256" key="4">
    <source>
        <dbReference type="ARBA" id="ARBA00031552"/>
    </source>
</evidence>
<dbReference type="SUPFAM" id="SSF53807">
    <property type="entry name" value="Helical backbone' metal receptor"/>
    <property type="match status" value="1"/>
</dbReference>
<dbReference type="PANTHER" id="PTHR42860">
    <property type="entry name" value="VITAMIN B12-BINDING PROTEIN"/>
    <property type="match status" value="1"/>
</dbReference>
<dbReference type="InterPro" id="IPR002491">
    <property type="entry name" value="ABC_transptr_periplasmic_BD"/>
</dbReference>
<dbReference type="Gene3D" id="3.40.50.620">
    <property type="entry name" value="HUPs"/>
    <property type="match status" value="1"/>
</dbReference>
<protein>
    <recommendedName>
        <fullName evidence="2">Diphthine--ammonia ligase</fullName>
        <ecNumber evidence="1">6.3.1.14</ecNumber>
    </recommendedName>
    <alternativeName>
        <fullName evidence="3">Diphthamide synthase</fullName>
    </alternativeName>
    <alternativeName>
        <fullName evidence="4">Diphthamide synthetase</fullName>
    </alternativeName>
</protein>
<name>A0A1Y2B249_9FUNG</name>
<dbReference type="AlphaFoldDB" id="A0A1Y2B249"/>
<evidence type="ECO:0000256" key="1">
    <source>
        <dbReference type="ARBA" id="ARBA00012089"/>
    </source>
</evidence>
<dbReference type="InterPro" id="IPR014729">
    <property type="entry name" value="Rossmann-like_a/b/a_fold"/>
</dbReference>
<dbReference type="Gene3D" id="3.40.50.1980">
    <property type="entry name" value="Nitrogenase molybdenum iron protein domain"/>
    <property type="match status" value="2"/>
</dbReference>
<evidence type="ECO:0000313" key="7">
    <source>
        <dbReference type="EMBL" id="ORY28892.1"/>
    </source>
</evidence>
<feature type="domain" description="Fe/B12 periplasmic-binding" evidence="6">
    <location>
        <begin position="11"/>
        <end position="335"/>
    </location>
</feature>
<dbReference type="EC" id="6.3.1.14" evidence="1"/>
<keyword evidence="7" id="KW-0675">Receptor</keyword>
<dbReference type="PROSITE" id="PS50983">
    <property type="entry name" value="FE_B12_PBP"/>
    <property type="match status" value="1"/>
</dbReference>
<dbReference type="PANTHER" id="PTHR42860:SF1">
    <property type="entry name" value="VITAMIN B12-BINDING PROTEIN"/>
    <property type="match status" value="1"/>
</dbReference>
<dbReference type="InterPro" id="IPR051030">
    <property type="entry name" value="Vitamin_B12-ABC_binding"/>
</dbReference>
<dbReference type="InterPro" id="IPR040807">
    <property type="entry name" value="DUF5522"/>
</dbReference>